<sequence length="54" mass="6065">MQCILFQPLLADLYLIIVAVKDTLRGLATEHRQALAFFAFIGKKLDLPHDVAIL</sequence>
<protein>
    <submittedName>
        <fullName evidence="1">Uncharacterized protein</fullName>
    </submittedName>
</protein>
<comment type="caution">
    <text evidence="1">The sequence shown here is derived from an EMBL/GenBank/DDBJ whole genome shotgun (WGS) entry which is preliminary data.</text>
</comment>
<dbReference type="AlphaFoldDB" id="A0A645CEK8"/>
<evidence type="ECO:0000313" key="1">
    <source>
        <dbReference type="EMBL" id="MPM75340.1"/>
    </source>
</evidence>
<proteinExistence type="predicted"/>
<name>A0A645CEK8_9ZZZZ</name>
<accession>A0A645CEK8</accession>
<organism evidence="1">
    <name type="scientific">bioreactor metagenome</name>
    <dbReference type="NCBI Taxonomy" id="1076179"/>
    <lineage>
        <taxon>unclassified sequences</taxon>
        <taxon>metagenomes</taxon>
        <taxon>ecological metagenomes</taxon>
    </lineage>
</organism>
<gene>
    <name evidence="1" type="ORF">SDC9_122332</name>
</gene>
<dbReference type="EMBL" id="VSSQ01026564">
    <property type="protein sequence ID" value="MPM75340.1"/>
    <property type="molecule type" value="Genomic_DNA"/>
</dbReference>
<reference evidence="1" key="1">
    <citation type="submission" date="2019-08" db="EMBL/GenBank/DDBJ databases">
        <authorList>
            <person name="Kucharzyk K."/>
            <person name="Murdoch R.W."/>
            <person name="Higgins S."/>
            <person name="Loffler F."/>
        </authorList>
    </citation>
    <scope>NUCLEOTIDE SEQUENCE</scope>
</reference>